<reference evidence="1 2" key="1">
    <citation type="submission" date="2015-08" db="EMBL/GenBank/DDBJ databases">
        <authorList>
            <person name="Babu N.S."/>
            <person name="Beckwith C.J."/>
            <person name="Beseler K.G."/>
            <person name="Brison A."/>
            <person name="Carone J.V."/>
            <person name="Caskin T.P."/>
            <person name="Diamond M."/>
            <person name="Durham M.E."/>
            <person name="Foxe J.M."/>
            <person name="Go M."/>
            <person name="Henderson B.A."/>
            <person name="Jones I.B."/>
            <person name="McGettigan J.A."/>
            <person name="Micheletti S.J."/>
            <person name="Nasrallah M.E."/>
            <person name="Ortiz D."/>
            <person name="Piller C.R."/>
            <person name="Privatt S.R."/>
            <person name="Schneider S.L."/>
            <person name="Sharp S."/>
            <person name="Smith T.C."/>
            <person name="Stanton J.D."/>
            <person name="Ullery H.E."/>
            <person name="Wilson R.J."/>
            <person name="Serrano M.G."/>
            <person name="Buck G."/>
            <person name="Lee V."/>
            <person name="Wang Y."/>
            <person name="Carvalho R."/>
            <person name="Voegtly L."/>
            <person name="Shi R."/>
            <person name="Duckworth R."/>
            <person name="Johnson A."/>
            <person name="Loviza R."/>
            <person name="Walstead R."/>
            <person name="Shah Z."/>
            <person name="Kiflezghi M."/>
            <person name="Wade K."/>
            <person name="Ball S.L."/>
            <person name="Bradley K.W."/>
            <person name="Asai D.J."/>
            <person name="Bowman C.A."/>
            <person name="Russell D.A."/>
            <person name="Pope W.H."/>
            <person name="Jacobs-Sera D."/>
            <person name="Hendrix R.W."/>
            <person name="Hatfull G.F."/>
        </authorList>
    </citation>
    <scope>NUCLEOTIDE SEQUENCE [LARGE SCALE GENOMIC DNA]</scope>
    <source>
        <strain evidence="1 2">DSM 27648</strain>
    </source>
</reference>
<proteinExistence type="predicted"/>
<evidence type="ECO:0000313" key="1">
    <source>
        <dbReference type="EMBL" id="AKU94580.1"/>
    </source>
</evidence>
<accession>A0A0K1PM30</accession>
<keyword evidence="2" id="KW-1185">Reference proteome</keyword>
<dbReference type="STRING" id="1391654.AKJ09_01244"/>
<dbReference type="KEGG" id="llu:AKJ09_01244"/>
<organism evidence="1 2">
    <name type="scientific">Labilithrix luteola</name>
    <dbReference type="NCBI Taxonomy" id="1391654"/>
    <lineage>
        <taxon>Bacteria</taxon>
        <taxon>Pseudomonadati</taxon>
        <taxon>Myxococcota</taxon>
        <taxon>Polyangia</taxon>
        <taxon>Polyangiales</taxon>
        <taxon>Labilitrichaceae</taxon>
        <taxon>Labilithrix</taxon>
    </lineage>
</organism>
<dbReference type="EMBL" id="CP012333">
    <property type="protein sequence ID" value="AKU94580.1"/>
    <property type="molecule type" value="Genomic_DNA"/>
</dbReference>
<name>A0A0K1PM30_9BACT</name>
<dbReference type="AlphaFoldDB" id="A0A0K1PM30"/>
<dbReference type="Proteomes" id="UP000064967">
    <property type="component" value="Chromosome"/>
</dbReference>
<evidence type="ECO:0000313" key="2">
    <source>
        <dbReference type="Proteomes" id="UP000064967"/>
    </source>
</evidence>
<gene>
    <name evidence="1" type="ORF">AKJ09_01244</name>
</gene>
<sequence>MTLAMHGLDARHALAFGAIASAISAFALRGKGGKRSTPGATSMAIVPWGMLVDAGDAPRILRWAAVRKIDVATWRAPTLFVGATPSSRVIVETDHDRFEGEADFDAPLERLVAYLPFYATEQAMPLARDLEGDTLGDALEPSEPSCEALLASASDWLATSNAAARLELPPAGYRMASARSATPVAVEALRGVLRDRTPRPADPRAFAAIVAAEIHASELAPELVALTQCPHPIVAAVAKQAARRLGVSCTKTGSLDEVAPFLFERDRMRLEAWGRG</sequence>
<protein>
    <submittedName>
        <fullName evidence="1">Uncharacterized protein</fullName>
    </submittedName>
</protein>